<dbReference type="InterPro" id="IPR035451">
    <property type="entry name" value="Ada-like_dom_sf"/>
</dbReference>
<dbReference type="Gene3D" id="3.40.570.10">
    <property type="entry name" value="Extracellular Endonuclease, subunit A"/>
    <property type="match status" value="1"/>
</dbReference>
<dbReference type="OrthoDB" id="9783680at2"/>
<evidence type="ECO:0000259" key="1">
    <source>
        <dbReference type="Pfam" id="PF13930"/>
    </source>
</evidence>
<reference evidence="2 3" key="1">
    <citation type="submission" date="2015-09" db="EMBL/GenBank/DDBJ databases">
        <authorList>
            <consortium name="Pathogen Informatics"/>
        </authorList>
    </citation>
    <scope>NUCLEOTIDE SEQUENCE [LARGE SCALE GENOMIC DNA]</scope>
    <source>
        <strain evidence="2 3">2789STDY5834875</strain>
    </source>
</reference>
<dbReference type="RefSeq" id="WP_055214428.1">
    <property type="nucleotide sequence ID" value="NZ_CZBU01000001.1"/>
</dbReference>
<dbReference type="Gene3D" id="3.40.10.10">
    <property type="entry name" value="DNA Methylphosphotriester Repair Domain"/>
    <property type="match status" value="1"/>
</dbReference>
<dbReference type="EMBL" id="CZBU01000001">
    <property type="protein sequence ID" value="CUQ75417.1"/>
    <property type="molecule type" value="Genomic_DNA"/>
</dbReference>
<dbReference type="Pfam" id="PF13930">
    <property type="entry name" value="Endonuclea_NS_2"/>
    <property type="match status" value="1"/>
</dbReference>
<proteinExistence type="predicted"/>
<evidence type="ECO:0000313" key="2">
    <source>
        <dbReference type="EMBL" id="CUQ75417.1"/>
    </source>
</evidence>
<organism evidence="2 3">
    <name type="scientific">Lachnospira eligens</name>
    <dbReference type="NCBI Taxonomy" id="39485"/>
    <lineage>
        <taxon>Bacteria</taxon>
        <taxon>Bacillati</taxon>
        <taxon>Bacillota</taxon>
        <taxon>Clostridia</taxon>
        <taxon>Lachnospirales</taxon>
        <taxon>Lachnospiraceae</taxon>
        <taxon>Lachnospira</taxon>
    </lineage>
</organism>
<gene>
    <name evidence="2" type="ORF">ERS852490_00501</name>
</gene>
<dbReference type="InterPro" id="IPR044929">
    <property type="entry name" value="DNA/RNA_non-sp_Endonuclease_sf"/>
</dbReference>
<feature type="domain" description="Type VII secretion system protein EssD-like" evidence="1">
    <location>
        <begin position="71"/>
        <end position="199"/>
    </location>
</feature>
<dbReference type="InterPro" id="IPR044927">
    <property type="entry name" value="Endonuclea_NS_2"/>
</dbReference>
<name>A0A174YPJ2_9FIRM</name>
<evidence type="ECO:0000313" key="3">
    <source>
        <dbReference type="Proteomes" id="UP000095621"/>
    </source>
</evidence>
<sequence length="301" mass="33961">MRKKIIGIILLVLIVFGGYKLFANVSANNVNSNSIQFSYEDIPAYNGDNPYVVVNDNKPYFTSSEIVKDSYIKYGPLDSIKRVTSAMACLDYDSMPSEDDKKGESRSICPTGWNNIKYDSIAGDGYCQSRVQSIAWCFGGSDTDKKNYITATPYMKNYMNAYVVKIARYLEKTSNHVMYRTTPIFVGEELMCRGVLMEAYSVEDNGEGICFNIFLYNVQPGINYIYSTGESEYTGEFLDMAAQMKDSSMDFNYILNSKTMIFHKPECEKASRIGTKNKIYSYAEREELIGAGYTAAECCNP</sequence>
<dbReference type="SUPFAM" id="SSF57884">
    <property type="entry name" value="Ada DNA repair protein, N-terminal domain (N-Ada 10)"/>
    <property type="match status" value="1"/>
</dbReference>
<dbReference type="Proteomes" id="UP000095621">
    <property type="component" value="Unassembled WGS sequence"/>
</dbReference>
<dbReference type="AlphaFoldDB" id="A0A174YPJ2"/>
<accession>A0A174YPJ2</accession>
<protein>
    <recommendedName>
        <fullName evidence="1">Type VII secretion system protein EssD-like domain-containing protein</fullName>
    </recommendedName>
</protein>